<gene>
    <name evidence="9" type="ORF">N0V93_005943</name>
</gene>
<dbReference type="SMART" id="SM00338">
    <property type="entry name" value="BRLZ"/>
    <property type="match status" value="1"/>
</dbReference>
<keyword evidence="2" id="KW-0805">Transcription regulation</keyword>
<dbReference type="Proteomes" id="UP001140453">
    <property type="component" value="Unassembled WGS sequence"/>
</dbReference>
<feature type="compositionally biased region" description="Low complexity" evidence="7">
    <location>
        <begin position="12"/>
        <end position="35"/>
    </location>
</feature>
<dbReference type="GO" id="GO:0001228">
    <property type="term" value="F:DNA-binding transcription activator activity, RNA polymerase II-specific"/>
    <property type="evidence" value="ECO:0007669"/>
    <property type="project" value="TreeGrafter"/>
</dbReference>
<dbReference type="GO" id="GO:0005634">
    <property type="term" value="C:nucleus"/>
    <property type="evidence" value="ECO:0007669"/>
    <property type="project" value="UniProtKB-SubCell"/>
</dbReference>
<evidence type="ECO:0000256" key="5">
    <source>
        <dbReference type="ARBA" id="ARBA00023242"/>
    </source>
</evidence>
<proteinExistence type="predicted"/>
<dbReference type="CDD" id="cd12193">
    <property type="entry name" value="bZIP_GCN4"/>
    <property type="match status" value="1"/>
</dbReference>
<dbReference type="EMBL" id="JAPEVB010000003">
    <property type="protein sequence ID" value="KAJ4392318.1"/>
    <property type="molecule type" value="Genomic_DNA"/>
</dbReference>
<feature type="region of interest" description="Disordered" evidence="7">
    <location>
        <begin position="1"/>
        <end position="35"/>
    </location>
</feature>
<comment type="subcellular location">
    <subcellularLocation>
        <location evidence="1">Nucleus</location>
    </subcellularLocation>
</comment>
<feature type="coiled-coil region" evidence="6">
    <location>
        <begin position="228"/>
        <end position="262"/>
    </location>
</feature>
<dbReference type="Pfam" id="PF07716">
    <property type="entry name" value="bZIP_2"/>
    <property type="match status" value="1"/>
</dbReference>
<sequence length="272" mass="29739">MGAVLTLQEWTQQQPQQAARRVSSQGSSDDQADSSSCLNLDLSLYHQSIHSVPTTDSTTPTPTTSLPDHHLSHLDLLSPDLWSQHFGSIAPAIDHAGTLISPNSTLGHDLMTFGQTWADSGAGFGGGPSLNDYDFSFDPALIDSLPESIPDFWLVPPPSANTTDAPQTQQQHEEQHQSQQQLDPPPGNSRAGAGRASKRDAEDPDVVVKRQRNTIAARKYRQKRLDRIQELEDALKAVTGERDELKLQLARQEAETAALREMMQMKSGKGSD</sequence>
<keyword evidence="4" id="KW-0804">Transcription</keyword>
<protein>
    <recommendedName>
        <fullName evidence="8">BZIP domain-containing protein</fullName>
    </recommendedName>
</protein>
<evidence type="ECO:0000313" key="10">
    <source>
        <dbReference type="Proteomes" id="UP001140453"/>
    </source>
</evidence>
<reference evidence="9" key="1">
    <citation type="submission" date="2022-10" db="EMBL/GenBank/DDBJ databases">
        <title>Tapping the CABI collections for fungal endophytes: first genome assemblies for Collariella, Neodidymelliopsis, Ascochyta clinopodiicola, Didymella pomorum, Didymosphaeria variabile, Neocosmospora piperis and Neocucurbitaria cava.</title>
        <authorList>
            <person name="Hill R."/>
        </authorList>
    </citation>
    <scope>NUCLEOTIDE SEQUENCE</scope>
    <source>
        <strain evidence="9">IMI 355082</strain>
    </source>
</reference>
<keyword evidence="10" id="KW-1185">Reference proteome</keyword>
<evidence type="ECO:0000256" key="2">
    <source>
        <dbReference type="ARBA" id="ARBA00023015"/>
    </source>
</evidence>
<dbReference type="OrthoDB" id="2257100at2759"/>
<evidence type="ECO:0000259" key="8">
    <source>
        <dbReference type="PROSITE" id="PS50217"/>
    </source>
</evidence>
<dbReference type="SUPFAM" id="SSF57959">
    <property type="entry name" value="Leucine zipper domain"/>
    <property type="match status" value="1"/>
</dbReference>
<feature type="domain" description="BZIP" evidence="8">
    <location>
        <begin position="209"/>
        <end position="266"/>
    </location>
</feature>
<dbReference type="PROSITE" id="PS50217">
    <property type="entry name" value="BZIP"/>
    <property type="match status" value="1"/>
</dbReference>
<dbReference type="AlphaFoldDB" id="A0A9W8YVN4"/>
<organism evidence="9 10">
    <name type="scientific">Gnomoniopsis smithogilvyi</name>
    <dbReference type="NCBI Taxonomy" id="1191159"/>
    <lineage>
        <taxon>Eukaryota</taxon>
        <taxon>Fungi</taxon>
        <taxon>Dikarya</taxon>
        <taxon>Ascomycota</taxon>
        <taxon>Pezizomycotina</taxon>
        <taxon>Sordariomycetes</taxon>
        <taxon>Sordariomycetidae</taxon>
        <taxon>Diaporthales</taxon>
        <taxon>Gnomoniaceae</taxon>
        <taxon>Gnomoniopsis</taxon>
    </lineage>
</organism>
<dbReference type="InterPro" id="IPR004827">
    <property type="entry name" value="bZIP"/>
</dbReference>
<dbReference type="InterPro" id="IPR046347">
    <property type="entry name" value="bZIP_sf"/>
</dbReference>
<keyword evidence="3" id="KW-0238">DNA-binding</keyword>
<dbReference type="GO" id="GO:0000977">
    <property type="term" value="F:RNA polymerase II transcription regulatory region sequence-specific DNA binding"/>
    <property type="evidence" value="ECO:0007669"/>
    <property type="project" value="TreeGrafter"/>
</dbReference>
<evidence type="ECO:0000256" key="1">
    <source>
        <dbReference type="ARBA" id="ARBA00004123"/>
    </source>
</evidence>
<dbReference type="PANTHER" id="PTHR13044:SF38">
    <property type="entry name" value="BZIP DOMAIN-CONTAINING PROTEIN"/>
    <property type="match status" value="1"/>
</dbReference>
<evidence type="ECO:0000256" key="4">
    <source>
        <dbReference type="ARBA" id="ARBA00023163"/>
    </source>
</evidence>
<dbReference type="PANTHER" id="PTHR13044">
    <property type="entry name" value="ACTIVATING TRANSCRIPTION FACTOR ATF 4/5"/>
    <property type="match status" value="1"/>
</dbReference>
<keyword evidence="6" id="KW-0175">Coiled coil</keyword>
<evidence type="ECO:0000256" key="3">
    <source>
        <dbReference type="ARBA" id="ARBA00023125"/>
    </source>
</evidence>
<name>A0A9W8YVN4_9PEZI</name>
<evidence type="ECO:0000256" key="7">
    <source>
        <dbReference type="SAM" id="MobiDB-lite"/>
    </source>
</evidence>
<evidence type="ECO:0000313" key="9">
    <source>
        <dbReference type="EMBL" id="KAJ4392318.1"/>
    </source>
</evidence>
<comment type="caution">
    <text evidence="9">The sequence shown here is derived from an EMBL/GenBank/DDBJ whole genome shotgun (WGS) entry which is preliminary data.</text>
</comment>
<dbReference type="PROSITE" id="PS00036">
    <property type="entry name" value="BZIP_BASIC"/>
    <property type="match status" value="1"/>
</dbReference>
<evidence type="ECO:0000256" key="6">
    <source>
        <dbReference type="SAM" id="Coils"/>
    </source>
</evidence>
<keyword evidence="5" id="KW-0539">Nucleus</keyword>
<accession>A0A9W8YVN4</accession>
<feature type="region of interest" description="Disordered" evidence="7">
    <location>
        <begin position="152"/>
        <end position="210"/>
    </location>
</feature>
<dbReference type="Gene3D" id="1.20.5.170">
    <property type="match status" value="1"/>
</dbReference>